<accession>A0A1H6W232</accession>
<proteinExistence type="predicted"/>
<sequence>MYERLTKCPLCKSGLFINHIIVEDKAISKESFIICACKNCELWFTNPRPDPENSIHYYSSDRYISHQKQSKGITDLVYKLVRRYTMRQKMRWITDRYPRKGRLLDFGCGVGHFVKACQTNGWNAYGLEPNPTAAAIATNTLGIPLIANLPALAQQKKFDVITLFHVLEHIHSLNKTLKLLLDRLKKRGLLFIAVPNRDSADATVFKENWAAWDVPRHLYHFNIRSMQHLAERHGCRIVEILPMKLDAYYVSLLSHQYIGSPNRFYKAIREGYRSNREAKKNATNYSSLLFVLKKK</sequence>
<evidence type="ECO:0000313" key="1">
    <source>
        <dbReference type="EMBL" id="SEJ06870.1"/>
    </source>
</evidence>
<dbReference type="AlphaFoldDB" id="A0A1H6W232"/>
<organism evidence="1 2">
    <name type="scientific">Cyclobacterium xiamenense</name>
    <dbReference type="NCBI Taxonomy" id="1297121"/>
    <lineage>
        <taxon>Bacteria</taxon>
        <taxon>Pseudomonadati</taxon>
        <taxon>Bacteroidota</taxon>
        <taxon>Cytophagia</taxon>
        <taxon>Cytophagales</taxon>
        <taxon>Cyclobacteriaceae</taxon>
        <taxon>Cyclobacterium</taxon>
    </lineage>
</organism>
<dbReference type="Proteomes" id="UP000199403">
    <property type="component" value="Unassembled WGS sequence"/>
</dbReference>
<dbReference type="GO" id="GO:0032259">
    <property type="term" value="P:methylation"/>
    <property type="evidence" value="ECO:0007669"/>
    <property type="project" value="UniProtKB-KW"/>
</dbReference>
<gene>
    <name evidence="1" type="ORF">SAMN05192553_102228</name>
</gene>
<name>A0A1H6W232_9BACT</name>
<keyword evidence="2" id="KW-1185">Reference proteome</keyword>
<dbReference type="SUPFAM" id="SSF53335">
    <property type="entry name" value="S-adenosyl-L-methionine-dependent methyltransferases"/>
    <property type="match status" value="1"/>
</dbReference>
<dbReference type="STRING" id="1416801.SAMN05192553_102228"/>
<evidence type="ECO:0000313" key="2">
    <source>
        <dbReference type="Proteomes" id="UP000199403"/>
    </source>
</evidence>
<protein>
    <submittedName>
        <fullName evidence="1">Methyltransferase domain-containing protein</fullName>
    </submittedName>
</protein>
<keyword evidence="1" id="KW-0489">Methyltransferase</keyword>
<dbReference type="GO" id="GO:0008168">
    <property type="term" value="F:methyltransferase activity"/>
    <property type="evidence" value="ECO:0007669"/>
    <property type="project" value="UniProtKB-KW"/>
</dbReference>
<keyword evidence="1" id="KW-0808">Transferase</keyword>
<dbReference type="Pfam" id="PF13489">
    <property type="entry name" value="Methyltransf_23"/>
    <property type="match status" value="1"/>
</dbReference>
<dbReference type="EMBL" id="FNZH01000002">
    <property type="protein sequence ID" value="SEJ06870.1"/>
    <property type="molecule type" value="Genomic_DNA"/>
</dbReference>
<dbReference type="OrthoDB" id="2370471at2"/>
<dbReference type="PANTHER" id="PTHR43861">
    <property type="entry name" value="TRANS-ACONITATE 2-METHYLTRANSFERASE-RELATED"/>
    <property type="match status" value="1"/>
</dbReference>
<dbReference type="RefSeq" id="WP_092170838.1">
    <property type="nucleotide sequence ID" value="NZ_FNZH01000002.1"/>
</dbReference>
<dbReference type="InterPro" id="IPR029063">
    <property type="entry name" value="SAM-dependent_MTases_sf"/>
</dbReference>
<dbReference type="Gene3D" id="3.40.50.150">
    <property type="entry name" value="Vaccinia Virus protein VP39"/>
    <property type="match status" value="1"/>
</dbReference>
<reference evidence="2" key="1">
    <citation type="submission" date="2016-10" db="EMBL/GenBank/DDBJ databases">
        <authorList>
            <person name="Varghese N."/>
            <person name="Submissions S."/>
        </authorList>
    </citation>
    <scope>NUCLEOTIDE SEQUENCE [LARGE SCALE GENOMIC DNA]</scope>
    <source>
        <strain evidence="2">IBRC-M 10761</strain>
    </source>
</reference>